<keyword evidence="3" id="KW-1185">Reference proteome</keyword>
<dbReference type="EMBL" id="JACSOD020000466">
    <property type="protein sequence ID" value="MBM6499066.1"/>
    <property type="molecule type" value="Genomic_DNA"/>
</dbReference>
<feature type="transmembrane region" description="Helical" evidence="1">
    <location>
        <begin position="61"/>
        <end position="83"/>
    </location>
</feature>
<keyword evidence="1" id="KW-0472">Membrane</keyword>
<feature type="transmembrane region" description="Helical" evidence="1">
    <location>
        <begin position="7"/>
        <end position="27"/>
    </location>
</feature>
<dbReference type="RefSeq" id="WP_187657942.1">
    <property type="nucleotide sequence ID" value="NZ_JACSOD020000466.1"/>
</dbReference>
<dbReference type="Pfam" id="PF10990">
    <property type="entry name" value="DUF2809"/>
    <property type="match status" value="1"/>
</dbReference>
<feature type="transmembrane region" description="Helical" evidence="1">
    <location>
        <begin position="33"/>
        <end position="54"/>
    </location>
</feature>
<dbReference type="InterPro" id="IPR021257">
    <property type="entry name" value="DUF2809"/>
</dbReference>
<keyword evidence="1" id="KW-1133">Transmembrane helix</keyword>
<evidence type="ECO:0000256" key="1">
    <source>
        <dbReference type="SAM" id="Phobius"/>
    </source>
</evidence>
<dbReference type="Proteomes" id="UP000759529">
    <property type="component" value="Unassembled WGS sequence"/>
</dbReference>
<reference evidence="2 3" key="1">
    <citation type="submission" date="2021-02" db="EMBL/GenBank/DDBJ databases">
        <authorList>
            <person name="Jung H.S."/>
            <person name="Chun B.H."/>
            <person name="Jeon C.O."/>
        </authorList>
    </citation>
    <scope>NUCLEOTIDE SEQUENCE [LARGE SCALE GENOMIC DNA]</scope>
    <source>
        <strain evidence="2 3">LMG 25203</strain>
    </source>
</reference>
<organism evidence="2 3">
    <name type="scientific">Flavobacterium macrobrachii</name>
    <dbReference type="NCBI Taxonomy" id="591204"/>
    <lineage>
        <taxon>Bacteria</taxon>
        <taxon>Pseudomonadati</taxon>
        <taxon>Bacteroidota</taxon>
        <taxon>Flavobacteriia</taxon>
        <taxon>Flavobacteriales</taxon>
        <taxon>Flavobacteriaceae</taxon>
        <taxon>Flavobacterium</taxon>
    </lineage>
</organism>
<protein>
    <submittedName>
        <fullName evidence="2">DUF2809 domain-containing protein</fullName>
    </submittedName>
</protein>
<sequence length="128" mass="14897">MLRFNKIYFLLTILLFCTEVIIALFVHDNFIRPYFGDVLVVILIYCFIQTFFNLSKTKTAIYVLLFAFLVETLQYFNFITFLGLENNKLAKTIIGNSFFFHDLIAYVAGILITLGIENIVSKKKETLQ</sequence>
<comment type="caution">
    <text evidence="2">The sequence shown here is derived from an EMBL/GenBank/DDBJ whole genome shotgun (WGS) entry which is preliminary data.</text>
</comment>
<name>A0ABS2CVW8_9FLAO</name>
<proteinExistence type="predicted"/>
<accession>A0ABS2CVW8</accession>
<evidence type="ECO:0000313" key="2">
    <source>
        <dbReference type="EMBL" id="MBM6499066.1"/>
    </source>
</evidence>
<gene>
    <name evidence="2" type="ORF">H9X54_007100</name>
</gene>
<keyword evidence="1" id="KW-0812">Transmembrane</keyword>
<feature type="transmembrane region" description="Helical" evidence="1">
    <location>
        <begin position="103"/>
        <end position="120"/>
    </location>
</feature>
<evidence type="ECO:0000313" key="3">
    <source>
        <dbReference type="Proteomes" id="UP000759529"/>
    </source>
</evidence>